<feature type="domain" description="Tr-type G" evidence="11">
    <location>
        <begin position="19"/>
        <end position="259"/>
    </location>
</feature>
<evidence type="ECO:0000256" key="2">
    <source>
        <dbReference type="ARBA" id="ARBA00005870"/>
    </source>
</evidence>
<dbReference type="Gene3D" id="3.40.50.300">
    <property type="entry name" value="P-loop containing nucleotide triphosphate hydrolases"/>
    <property type="match status" value="1"/>
</dbReference>
<comment type="subcellular location">
    <subcellularLocation>
        <location evidence="1 10">Cytoplasm</location>
    </subcellularLocation>
</comment>
<dbReference type="GO" id="GO:0005525">
    <property type="term" value="F:GTP binding"/>
    <property type="evidence" value="ECO:0007669"/>
    <property type="project" value="UniProtKB-UniRule"/>
</dbReference>
<dbReference type="AlphaFoldDB" id="M0IGE0"/>
<dbReference type="InterPro" id="IPR005225">
    <property type="entry name" value="Small_GTP-bd"/>
</dbReference>
<evidence type="ECO:0000256" key="3">
    <source>
        <dbReference type="ARBA" id="ARBA00017891"/>
    </source>
</evidence>
<proteinExistence type="inferred from homology"/>
<dbReference type="InterPro" id="IPR005517">
    <property type="entry name" value="Transl_elong_EFG/EF2_IV"/>
</dbReference>
<dbReference type="InterPro" id="IPR041095">
    <property type="entry name" value="EFG_II"/>
</dbReference>
<dbReference type="Pfam" id="PF00009">
    <property type="entry name" value="GTP_EFTU"/>
    <property type="match status" value="1"/>
</dbReference>
<evidence type="ECO:0000256" key="1">
    <source>
        <dbReference type="ARBA" id="ARBA00004496"/>
    </source>
</evidence>
<dbReference type="InterPro" id="IPR020568">
    <property type="entry name" value="Ribosomal_Su5_D2-typ_SF"/>
</dbReference>
<dbReference type="CDD" id="cd16268">
    <property type="entry name" value="EF2_II"/>
    <property type="match status" value="1"/>
</dbReference>
<comment type="function">
    <text evidence="9 10">Catalyzes the GTP-dependent ribosomal translocation step during translation elongation. During this step, the ribosome changes from the pre-translocational (PRE) to the post-translocational (POST) state as the newly formed A-site-bound peptidyl-tRNA and P-site-bound deacylated tRNA move to the P and E sites, respectively. Catalyzes the coordinated movement of the two tRNA molecules, the mRNA and conformational changes in the ribosome.</text>
</comment>
<organism evidence="12 13">
    <name type="scientific">Haloferax mucosum ATCC BAA-1512</name>
    <dbReference type="NCBI Taxonomy" id="662479"/>
    <lineage>
        <taxon>Archaea</taxon>
        <taxon>Methanobacteriati</taxon>
        <taxon>Methanobacteriota</taxon>
        <taxon>Stenosarchaea group</taxon>
        <taxon>Halobacteria</taxon>
        <taxon>Halobacteriales</taxon>
        <taxon>Haloferacaceae</taxon>
        <taxon>Haloferax</taxon>
    </lineage>
</organism>
<dbReference type="NCBIfam" id="TIGR00490">
    <property type="entry name" value="aEF-2"/>
    <property type="match status" value="1"/>
</dbReference>
<dbReference type="FunFam" id="2.40.30.10:FF:000110">
    <property type="entry name" value="Elongation factor 2"/>
    <property type="match status" value="1"/>
</dbReference>
<dbReference type="Gene3D" id="3.30.230.10">
    <property type="match status" value="1"/>
</dbReference>
<dbReference type="Pfam" id="PF14492">
    <property type="entry name" value="EFG_III"/>
    <property type="match status" value="1"/>
</dbReference>
<dbReference type="InterPro" id="IPR014721">
    <property type="entry name" value="Ribsml_uS5_D2-typ_fold_subgr"/>
</dbReference>
<dbReference type="EMBL" id="AOLN01000011">
    <property type="protein sequence ID" value="ELZ94918.1"/>
    <property type="molecule type" value="Genomic_DNA"/>
</dbReference>
<sequence length="727" mass="80491">MGRRKKIVQECEKLMDKPEQIRNIAIAAHVDHGKTTLSDNLLAGAGMISDETAGQQLAMDTKEDEQERGITIDAANVSMTHEYEDENHLINLIDTPGHVDFGGDVTRAMRAVDGALVVVDAVEGAMPQTETVLRQALREGVKPALFINKVDRLINELQEGPEEMQKRLVDVISDVNELIRGMTEEKDYDWTVSVEDGTVAFGSALYKWGVSMPSMEETGISFGDIMELERASNRQELHERTPLSDVVLDMVAEHFPNPLDAQPRRIPTVWRGDSESDLARQMREVDDDGEVVFMATDISMDPHAGEIATGRLFSGTIRKGQELYVSGTAGKNRVQSVGVFMGGEREELDRGVPAGNIAAVTGLRDAIAGSTVSSVEMTPFESIEHISEPVITKSVEAERMDDLPKLIQTLQQVAKEDPTIRIEINEDTGEHLISGQGELHLEVITQRIRDNQGIPVRTGEPIVVYREQVQGESHEVEGVSPNRHNKFYITAEPLSQDIVDAIKLGEVSMDMPELERREALQEAGMDKDTSQNVEHIHGTNILIDDTKGIQHLNETMELVIEGLEEALDDGPLAAEPVQGTLLRLHDARLHEDTIHRGPAQVIPATRDAVHRSLIAGQVKLLEPIQNVRIDVPSDYMGSASGEIQGRRGRVDDMYQEGDLMVIEGIAPVEEMIGFSSDVRSATEGRASWNTENAGFRVLSDNLQREKIMEIRERKGMKLELSQAIDYI</sequence>
<reference evidence="12 13" key="1">
    <citation type="journal article" date="2014" name="PLoS Genet.">
        <title>Phylogenetically driven sequencing of extremely halophilic archaea reveals strategies for static and dynamic osmo-response.</title>
        <authorList>
            <person name="Becker E.A."/>
            <person name="Seitzer P.M."/>
            <person name="Tritt A."/>
            <person name="Larsen D."/>
            <person name="Krusor M."/>
            <person name="Yao A.I."/>
            <person name="Wu D."/>
            <person name="Madern D."/>
            <person name="Eisen J.A."/>
            <person name="Darling A.E."/>
            <person name="Facciotti M.T."/>
        </authorList>
    </citation>
    <scope>NUCLEOTIDE SEQUENCE [LARGE SCALE GENOMIC DNA]</scope>
    <source>
        <strain evidence="12 13">ATCC BAA-1512</strain>
    </source>
</reference>
<dbReference type="GO" id="GO:0003746">
    <property type="term" value="F:translation elongation factor activity"/>
    <property type="evidence" value="ECO:0007669"/>
    <property type="project" value="UniProtKB-UniRule"/>
</dbReference>
<feature type="binding site" evidence="10">
    <location>
        <begin position="28"/>
        <end position="35"/>
    </location>
    <ligand>
        <name>GTP</name>
        <dbReference type="ChEBI" id="CHEBI:37565"/>
    </ligand>
</feature>
<feature type="binding site" evidence="10">
    <location>
        <begin position="148"/>
        <end position="151"/>
    </location>
    <ligand>
        <name>GTP</name>
        <dbReference type="ChEBI" id="CHEBI:37565"/>
    </ligand>
</feature>
<keyword evidence="8 10" id="KW-0342">GTP-binding</keyword>
<keyword evidence="7 10" id="KW-0648">Protein biosynthesis</keyword>
<dbReference type="PROSITE" id="PS00301">
    <property type="entry name" value="G_TR_1"/>
    <property type="match status" value="1"/>
</dbReference>
<dbReference type="InterPro" id="IPR004543">
    <property type="entry name" value="Transl_elong_EFG/EF2_arc"/>
</dbReference>
<dbReference type="PROSITE" id="PS51722">
    <property type="entry name" value="G_TR_2"/>
    <property type="match status" value="1"/>
</dbReference>
<dbReference type="SUPFAM" id="SSF50447">
    <property type="entry name" value="Translation proteins"/>
    <property type="match status" value="1"/>
</dbReference>
<dbReference type="InterPro" id="IPR027417">
    <property type="entry name" value="P-loop_NTPase"/>
</dbReference>
<evidence type="ECO:0000256" key="10">
    <source>
        <dbReference type="HAMAP-Rule" id="MF_00054"/>
    </source>
</evidence>
<dbReference type="Gene3D" id="2.40.30.10">
    <property type="entry name" value="Translation factors"/>
    <property type="match status" value="1"/>
</dbReference>
<dbReference type="SMART" id="SM00838">
    <property type="entry name" value="EFG_C"/>
    <property type="match status" value="1"/>
</dbReference>
<evidence type="ECO:0000313" key="13">
    <source>
        <dbReference type="Proteomes" id="UP000011550"/>
    </source>
</evidence>
<dbReference type="SUPFAM" id="SSF54211">
    <property type="entry name" value="Ribosomal protein S5 domain 2-like"/>
    <property type="match status" value="1"/>
</dbReference>
<protein>
    <recommendedName>
        <fullName evidence="3 10">Elongation factor 2</fullName>
        <shortName evidence="10">EF-2</shortName>
    </recommendedName>
</protein>
<dbReference type="FunFam" id="3.30.70.240:FF:000010">
    <property type="entry name" value="Elongation factor 2"/>
    <property type="match status" value="1"/>
</dbReference>
<dbReference type="FunFam" id="3.30.70.870:FF:000002">
    <property type="entry name" value="Translation elongation factor 2"/>
    <property type="match status" value="1"/>
</dbReference>
<keyword evidence="4 10" id="KW-0963">Cytoplasm</keyword>
<dbReference type="SUPFAM" id="SSF52540">
    <property type="entry name" value="P-loop containing nucleoside triphosphate hydrolases"/>
    <property type="match status" value="1"/>
</dbReference>
<dbReference type="GO" id="GO:0005829">
    <property type="term" value="C:cytosol"/>
    <property type="evidence" value="ECO:0007669"/>
    <property type="project" value="TreeGrafter"/>
</dbReference>
<dbReference type="InterPro" id="IPR009000">
    <property type="entry name" value="Transl_B-barrel_sf"/>
</dbReference>
<feature type="binding site" evidence="10">
    <location>
        <begin position="94"/>
        <end position="98"/>
    </location>
    <ligand>
        <name>GTP</name>
        <dbReference type="ChEBI" id="CHEBI:37565"/>
    </ligand>
</feature>
<evidence type="ECO:0000259" key="11">
    <source>
        <dbReference type="PROSITE" id="PS51722"/>
    </source>
</evidence>
<evidence type="ECO:0000256" key="8">
    <source>
        <dbReference type="ARBA" id="ARBA00023134"/>
    </source>
</evidence>
<dbReference type="InterPro" id="IPR000640">
    <property type="entry name" value="EFG_V-like"/>
</dbReference>
<evidence type="ECO:0000256" key="6">
    <source>
        <dbReference type="ARBA" id="ARBA00022768"/>
    </source>
</evidence>
<dbReference type="InterPro" id="IPR035647">
    <property type="entry name" value="EFG_III/V"/>
</dbReference>
<comment type="caution">
    <text evidence="12">The sequence shown here is derived from an EMBL/GenBank/DDBJ whole genome shotgun (WGS) entry which is preliminary data.</text>
</comment>
<gene>
    <name evidence="10" type="primary">fusA</name>
    <name evidence="12" type="ORF">C440_07577</name>
</gene>
<dbReference type="InterPro" id="IPR004161">
    <property type="entry name" value="EFTu-like_2"/>
</dbReference>
<evidence type="ECO:0000256" key="9">
    <source>
        <dbReference type="ARBA" id="ARBA00024731"/>
    </source>
</evidence>
<name>M0IGE0_9EURY</name>
<dbReference type="Pfam" id="PF03764">
    <property type="entry name" value="EFG_IV"/>
    <property type="match status" value="1"/>
</dbReference>
<dbReference type="STRING" id="662479.C440_07577"/>
<dbReference type="NCBIfam" id="TIGR00231">
    <property type="entry name" value="small_GTP"/>
    <property type="match status" value="1"/>
</dbReference>
<dbReference type="InterPro" id="IPR031157">
    <property type="entry name" value="G_TR_CS"/>
</dbReference>
<dbReference type="SMART" id="SM00889">
    <property type="entry name" value="EFG_IV"/>
    <property type="match status" value="1"/>
</dbReference>
<dbReference type="Gene3D" id="3.30.70.240">
    <property type="match status" value="1"/>
</dbReference>
<dbReference type="InterPro" id="IPR000795">
    <property type="entry name" value="T_Tr_GTP-bd_dom"/>
</dbReference>
<evidence type="ECO:0000256" key="5">
    <source>
        <dbReference type="ARBA" id="ARBA00022741"/>
    </source>
</evidence>
<accession>M0IGE0</accession>
<dbReference type="PATRIC" id="fig|662479.7.peg.1536"/>
<dbReference type="HAMAP" id="MF_00054_A">
    <property type="entry name" value="EF_G_EF_2_A"/>
    <property type="match status" value="1"/>
</dbReference>
<dbReference type="GO" id="GO:1990904">
    <property type="term" value="C:ribonucleoprotein complex"/>
    <property type="evidence" value="ECO:0007669"/>
    <property type="project" value="TreeGrafter"/>
</dbReference>
<dbReference type="CDD" id="cd01681">
    <property type="entry name" value="aeEF2_snRNP_like_IV"/>
    <property type="match status" value="1"/>
</dbReference>
<evidence type="ECO:0000313" key="12">
    <source>
        <dbReference type="EMBL" id="ELZ94918.1"/>
    </source>
</evidence>
<evidence type="ECO:0000256" key="4">
    <source>
        <dbReference type="ARBA" id="ARBA00022490"/>
    </source>
</evidence>
<dbReference type="PANTHER" id="PTHR42908:SF3">
    <property type="entry name" value="ELONGATION FACTOR-LIKE GTPASE 1"/>
    <property type="match status" value="1"/>
</dbReference>
<dbReference type="SUPFAM" id="SSF54980">
    <property type="entry name" value="EF-G C-terminal domain-like"/>
    <property type="match status" value="2"/>
</dbReference>
<dbReference type="Pfam" id="PF00679">
    <property type="entry name" value="EFG_C"/>
    <property type="match status" value="1"/>
</dbReference>
<dbReference type="Proteomes" id="UP000011550">
    <property type="component" value="Unassembled WGS sequence"/>
</dbReference>
<dbReference type="Gene3D" id="3.30.70.870">
    <property type="entry name" value="Elongation Factor G (Translational Gtpase), domain 3"/>
    <property type="match status" value="1"/>
</dbReference>
<dbReference type="CDD" id="cd01514">
    <property type="entry name" value="Elongation_Factor_C"/>
    <property type="match status" value="1"/>
</dbReference>
<evidence type="ECO:0000256" key="7">
    <source>
        <dbReference type="ARBA" id="ARBA00022917"/>
    </source>
</evidence>
<dbReference type="Pfam" id="PF03144">
    <property type="entry name" value="GTP_EFTU_D2"/>
    <property type="match status" value="1"/>
</dbReference>
<keyword evidence="13" id="KW-1185">Reference proteome</keyword>
<dbReference type="CDD" id="cd01885">
    <property type="entry name" value="EF2"/>
    <property type="match status" value="1"/>
</dbReference>
<dbReference type="PRINTS" id="PR00315">
    <property type="entry name" value="ELONGATNFCT"/>
</dbReference>
<keyword evidence="5 10" id="KW-0547">Nucleotide-binding</keyword>
<feature type="modified residue" description="Diphthamide" evidence="10">
    <location>
        <position position="595"/>
    </location>
</feature>
<keyword evidence="6 10" id="KW-0251">Elongation factor</keyword>
<comment type="similarity">
    <text evidence="2 10">Belongs to the TRAFAC class translation factor GTPase superfamily. Classic translation factor GTPase family. EF-G/EF-2 subfamily.</text>
</comment>
<dbReference type="GO" id="GO:0003924">
    <property type="term" value="F:GTPase activity"/>
    <property type="evidence" value="ECO:0007669"/>
    <property type="project" value="InterPro"/>
</dbReference>
<dbReference type="FunFam" id="3.40.50.300:FF:000684">
    <property type="entry name" value="Elongation factor 2"/>
    <property type="match status" value="1"/>
</dbReference>
<dbReference type="RefSeq" id="WP_008319736.1">
    <property type="nucleotide sequence ID" value="NZ_AOLN01000011.1"/>
</dbReference>
<dbReference type="PANTHER" id="PTHR42908">
    <property type="entry name" value="TRANSLATION ELONGATION FACTOR-RELATED"/>
    <property type="match status" value="1"/>
</dbReference>
<dbReference type="OrthoDB" id="6290at2157"/>